<feature type="compositionally biased region" description="Basic residues" evidence="1">
    <location>
        <begin position="69"/>
        <end position="79"/>
    </location>
</feature>
<proteinExistence type="predicted"/>
<comment type="caution">
    <text evidence="2">The sequence shown here is derived from an EMBL/GenBank/DDBJ whole genome shotgun (WGS) entry which is preliminary data.</text>
</comment>
<dbReference type="OrthoDB" id="3700241at2"/>
<dbReference type="AlphaFoldDB" id="A0A2S6GFU9"/>
<keyword evidence="3" id="KW-1185">Reference proteome</keyword>
<protein>
    <submittedName>
        <fullName evidence="2">Uncharacterized protein</fullName>
    </submittedName>
</protein>
<sequence length="88" mass="9734">MTLLWIIGSVAVLAIVVWRLRTASGLVDRILVEERAGAERDARREAERDTATPAVPAQATAQVTQWPHPPRHALSRRRAGTHDHRLAG</sequence>
<feature type="compositionally biased region" description="Basic and acidic residues" evidence="1">
    <location>
        <begin position="36"/>
        <end position="50"/>
    </location>
</feature>
<evidence type="ECO:0000256" key="1">
    <source>
        <dbReference type="SAM" id="MobiDB-lite"/>
    </source>
</evidence>
<organism evidence="2 3">
    <name type="scientific">Actinokineospora auranticolor</name>
    <dbReference type="NCBI Taxonomy" id="155976"/>
    <lineage>
        <taxon>Bacteria</taxon>
        <taxon>Bacillati</taxon>
        <taxon>Actinomycetota</taxon>
        <taxon>Actinomycetes</taxon>
        <taxon>Pseudonocardiales</taxon>
        <taxon>Pseudonocardiaceae</taxon>
        <taxon>Actinokineospora</taxon>
    </lineage>
</organism>
<reference evidence="2 3" key="1">
    <citation type="submission" date="2018-02" db="EMBL/GenBank/DDBJ databases">
        <title>Genomic Encyclopedia of Archaeal and Bacterial Type Strains, Phase II (KMG-II): from individual species to whole genera.</title>
        <authorList>
            <person name="Goeker M."/>
        </authorList>
    </citation>
    <scope>NUCLEOTIDE SEQUENCE [LARGE SCALE GENOMIC DNA]</scope>
    <source>
        <strain evidence="2 3">YU 961-1</strain>
    </source>
</reference>
<accession>A0A2S6GFU9</accession>
<name>A0A2S6GFU9_9PSEU</name>
<feature type="compositionally biased region" description="Low complexity" evidence="1">
    <location>
        <begin position="51"/>
        <end position="65"/>
    </location>
</feature>
<evidence type="ECO:0000313" key="2">
    <source>
        <dbReference type="EMBL" id="PPK64092.1"/>
    </source>
</evidence>
<dbReference type="EMBL" id="PTIX01000022">
    <property type="protein sequence ID" value="PPK64092.1"/>
    <property type="molecule type" value="Genomic_DNA"/>
</dbReference>
<feature type="region of interest" description="Disordered" evidence="1">
    <location>
        <begin position="36"/>
        <end position="88"/>
    </location>
</feature>
<dbReference type="Proteomes" id="UP000239203">
    <property type="component" value="Unassembled WGS sequence"/>
</dbReference>
<evidence type="ECO:0000313" key="3">
    <source>
        <dbReference type="Proteomes" id="UP000239203"/>
    </source>
</evidence>
<dbReference type="RefSeq" id="WP_104482266.1">
    <property type="nucleotide sequence ID" value="NZ_CP154825.1"/>
</dbReference>
<gene>
    <name evidence="2" type="ORF">CLV40_12283</name>
</gene>